<proteinExistence type="predicted"/>
<feature type="non-terminal residue" evidence="6">
    <location>
        <position position="1"/>
    </location>
</feature>
<dbReference type="UniPathway" id="UPA00538">
    <property type="reaction ID" value="UER00592"/>
</dbReference>
<keyword evidence="3" id="KW-0808">Transferase</keyword>
<feature type="domain" description="BPL/LPL catalytic" evidence="5">
    <location>
        <begin position="1"/>
        <end position="83"/>
    </location>
</feature>
<gene>
    <name evidence="6" type="ORF">S06H3_22522</name>
</gene>
<name>X1M772_9ZZZZ</name>
<dbReference type="InterPro" id="IPR045864">
    <property type="entry name" value="aa-tRNA-synth_II/BPL/LPL"/>
</dbReference>
<evidence type="ECO:0000256" key="4">
    <source>
        <dbReference type="ARBA" id="ARBA00023315"/>
    </source>
</evidence>
<comment type="caution">
    <text evidence="6">The sequence shown here is derived from an EMBL/GenBank/DDBJ whole genome shotgun (WGS) entry which is preliminary data.</text>
</comment>
<reference evidence="6" key="1">
    <citation type="journal article" date="2014" name="Front. Microbiol.">
        <title>High frequency of phylogenetically diverse reductive dehalogenase-homologous genes in deep subseafloor sedimentary metagenomes.</title>
        <authorList>
            <person name="Kawai M."/>
            <person name="Futagami T."/>
            <person name="Toyoda A."/>
            <person name="Takaki Y."/>
            <person name="Nishi S."/>
            <person name="Hori S."/>
            <person name="Arai W."/>
            <person name="Tsubouchi T."/>
            <person name="Morono Y."/>
            <person name="Uchiyama I."/>
            <person name="Ito T."/>
            <person name="Fujiyama A."/>
            <person name="Inagaki F."/>
            <person name="Takami H."/>
        </authorList>
    </citation>
    <scope>NUCLEOTIDE SEQUENCE</scope>
    <source>
        <strain evidence="6">Expedition CK06-06</strain>
    </source>
</reference>
<evidence type="ECO:0000313" key="6">
    <source>
        <dbReference type="EMBL" id="GAI02219.1"/>
    </source>
</evidence>
<evidence type="ECO:0000256" key="2">
    <source>
        <dbReference type="ARBA" id="ARBA00012334"/>
    </source>
</evidence>
<dbReference type="Gene3D" id="3.30.930.10">
    <property type="entry name" value="Bira Bifunctional Protein, Domain 2"/>
    <property type="match status" value="1"/>
</dbReference>
<evidence type="ECO:0000256" key="3">
    <source>
        <dbReference type="ARBA" id="ARBA00022679"/>
    </source>
</evidence>
<dbReference type="EMBL" id="BARV01012055">
    <property type="protein sequence ID" value="GAI02219.1"/>
    <property type="molecule type" value="Genomic_DNA"/>
</dbReference>
<dbReference type="SUPFAM" id="SSF55681">
    <property type="entry name" value="Class II aaRS and biotin synthetases"/>
    <property type="match status" value="1"/>
</dbReference>
<evidence type="ECO:0000256" key="1">
    <source>
        <dbReference type="ARBA" id="ARBA00004821"/>
    </source>
</evidence>
<dbReference type="GO" id="GO:0009249">
    <property type="term" value="P:protein lipoylation"/>
    <property type="evidence" value="ECO:0007669"/>
    <property type="project" value="InterPro"/>
</dbReference>
<dbReference type="Pfam" id="PF21948">
    <property type="entry name" value="LplA-B_cat"/>
    <property type="match status" value="1"/>
</dbReference>
<comment type="pathway">
    <text evidence="1">Protein modification; protein lipoylation via endogenous pathway; protein N(6)-(lipoyl)lysine from octanoyl-[acyl-carrier-protein]: step 1/2.</text>
</comment>
<accession>X1M772</accession>
<sequence length="99" mass="11011">YPGVWVDGRKVCSIGIHVSRYITMHGFALNISNDLRYFQYIRPCGLGSEVMTSVSQLLGRPVEVETTIENLLHSFSETFGIKCEQGNDKWLAMLGALSG</sequence>
<dbReference type="GO" id="GO:0033819">
    <property type="term" value="F:lipoyl(octanoyl) transferase activity"/>
    <property type="evidence" value="ECO:0007669"/>
    <property type="project" value="UniProtKB-EC"/>
</dbReference>
<dbReference type="PANTHER" id="PTHR10993">
    <property type="entry name" value="OCTANOYLTRANSFERASE"/>
    <property type="match status" value="1"/>
</dbReference>
<dbReference type="AlphaFoldDB" id="X1M772"/>
<dbReference type="InterPro" id="IPR000544">
    <property type="entry name" value="Octanoyltransferase"/>
</dbReference>
<dbReference type="NCBIfam" id="TIGR00214">
    <property type="entry name" value="lipB"/>
    <property type="match status" value="1"/>
</dbReference>
<keyword evidence="4" id="KW-0012">Acyltransferase</keyword>
<dbReference type="PROSITE" id="PS51733">
    <property type="entry name" value="BPL_LPL_CATALYTIC"/>
    <property type="match status" value="1"/>
</dbReference>
<dbReference type="InterPro" id="IPR004143">
    <property type="entry name" value="BPL_LPL_catalytic"/>
</dbReference>
<organism evidence="6">
    <name type="scientific">marine sediment metagenome</name>
    <dbReference type="NCBI Taxonomy" id="412755"/>
    <lineage>
        <taxon>unclassified sequences</taxon>
        <taxon>metagenomes</taxon>
        <taxon>ecological metagenomes</taxon>
    </lineage>
</organism>
<protein>
    <recommendedName>
        <fullName evidence="2">lipoyl(octanoyl) transferase</fullName>
        <ecNumber evidence="2">2.3.1.181</ecNumber>
    </recommendedName>
</protein>
<dbReference type="PANTHER" id="PTHR10993:SF7">
    <property type="entry name" value="LIPOYLTRANSFERASE 2, MITOCHONDRIAL-RELATED"/>
    <property type="match status" value="1"/>
</dbReference>
<dbReference type="EC" id="2.3.1.181" evidence="2"/>
<evidence type="ECO:0000259" key="5">
    <source>
        <dbReference type="PROSITE" id="PS51733"/>
    </source>
</evidence>